<feature type="region of interest" description="Disordered" evidence="1">
    <location>
        <begin position="122"/>
        <end position="210"/>
    </location>
</feature>
<feature type="compositionally biased region" description="Low complexity" evidence="1">
    <location>
        <begin position="26"/>
        <end position="58"/>
    </location>
</feature>
<evidence type="ECO:0000256" key="1">
    <source>
        <dbReference type="SAM" id="MobiDB-lite"/>
    </source>
</evidence>
<gene>
    <name evidence="2" type="ORF">FA10DRAFT_143655</name>
</gene>
<evidence type="ECO:0000313" key="3">
    <source>
        <dbReference type="Proteomes" id="UP000245768"/>
    </source>
</evidence>
<sequence length="324" mass="34568">MSACTAQAPSSSFLLPAMRRSTSQSYAISSPSVSSSSSSSSRTSMNWESASSSASTSSGPAHRRTGVLRTTANQQDIARQRSQALLASVIRGEVSLDAILAFPIDWSSIAFEADMLRHVDAQRSEDEEQLPTMNPLAIKRRETWPGAKKSTSRRQRKVVDEQPAPSSSSLGLDLGQPSTSTSTWEAEAAAESPSSSHSSSASLPPSLCSSPRSIASSDATLCEDISTPKHQYLSLSQEDDYEDMQKGAQEFDYDLTLPSSTAASPSSLAQAQEAAATPSLFASAKDVDPLDEMFDFAPSVSTPFASREANDWMVWPTSASTTVF</sequence>
<dbReference type="InParanoid" id="A0A316YJK9"/>
<dbReference type="GeneID" id="37039970"/>
<dbReference type="RefSeq" id="XP_025376579.1">
    <property type="nucleotide sequence ID" value="XM_025518054.1"/>
</dbReference>
<dbReference type="Proteomes" id="UP000245768">
    <property type="component" value="Unassembled WGS sequence"/>
</dbReference>
<dbReference type="OrthoDB" id="10656411at2759"/>
<accession>A0A316YJK9</accession>
<reference evidence="2 3" key="1">
    <citation type="journal article" date="2018" name="Mol. Biol. Evol.">
        <title>Broad Genomic Sampling Reveals a Smut Pathogenic Ancestry of the Fungal Clade Ustilaginomycotina.</title>
        <authorList>
            <person name="Kijpornyongpan T."/>
            <person name="Mondo S.J."/>
            <person name="Barry K."/>
            <person name="Sandor L."/>
            <person name="Lee J."/>
            <person name="Lipzen A."/>
            <person name="Pangilinan J."/>
            <person name="LaButti K."/>
            <person name="Hainaut M."/>
            <person name="Henrissat B."/>
            <person name="Grigoriev I.V."/>
            <person name="Spatafora J.W."/>
            <person name="Aime M.C."/>
        </authorList>
    </citation>
    <scope>NUCLEOTIDE SEQUENCE [LARGE SCALE GENOMIC DNA]</scope>
    <source>
        <strain evidence="2 3">MCA 4198</strain>
    </source>
</reference>
<proteinExistence type="predicted"/>
<feature type="region of interest" description="Disordered" evidence="1">
    <location>
        <begin position="26"/>
        <end position="65"/>
    </location>
</feature>
<feature type="compositionally biased region" description="Low complexity" evidence="1">
    <location>
        <begin position="177"/>
        <end position="210"/>
    </location>
</feature>
<dbReference type="AlphaFoldDB" id="A0A316YJK9"/>
<keyword evidence="3" id="KW-1185">Reference proteome</keyword>
<dbReference type="EMBL" id="KZ819637">
    <property type="protein sequence ID" value="PWN89381.1"/>
    <property type="molecule type" value="Genomic_DNA"/>
</dbReference>
<protein>
    <submittedName>
        <fullName evidence="2">Uncharacterized protein</fullName>
    </submittedName>
</protein>
<organism evidence="2 3">
    <name type="scientific">Acaromyces ingoldii</name>
    <dbReference type="NCBI Taxonomy" id="215250"/>
    <lineage>
        <taxon>Eukaryota</taxon>
        <taxon>Fungi</taxon>
        <taxon>Dikarya</taxon>
        <taxon>Basidiomycota</taxon>
        <taxon>Ustilaginomycotina</taxon>
        <taxon>Exobasidiomycetes</taxon>
        <taxon>Exobasidiales</taxon>
        <taxon>Cryptobasidiaceae</taxon>
        <taxon>Acaromyces</taxon>
    </lineage>
</organism>
<name>A0A316YJK9_9BASI</name>
<evidence type="ECO:0000313" key="2">
    <source>
        <dbReference type="EMBL" id="PWN89381.1"/>
    </source>
</evidence>